<comment type="similarity">
    <text evidence="1 3">Belongs to the 5'(3')-deoxyribonucleotidase family.</text>
</comment>
<comment type="caution">
    <text evidence="4">The sequence shown here is derived from an EMBL/GenBank/DDBJ whole genome shotgun (WGS) entry which is preliminary data.</text>
</comment>
<evidence type="ECO:0000256" key="1">
    <source>
        <dbReference type="ARBA" id="ARBA00009589"/>
    </source>
</evidence>
<accession>A0ABT9WQ41</accession>
<dbReference type="InterPro" id="IPR036412">
    <property type="entry name" value="HAD-like_sf"/>
</dbReference>
<evidence type="ECO:0000313" key="5">
    <source>
        <dbReference type="Proteomes" id="UP001223586"/>
    </source>
</evidence>
<organism evidence="4 5">
    <name type="scientific">Bacillus chungangensis</name>
    <dbReference type="NCBI Taxonomy" id="587633"/>
    <lineage>
        <taxon>Bacteria</taxon>
        <taxon>Bacillati</taxon>
        <taxon>Bacillota</taxon>
        <taxon>Bacilli</taxon>
        <taxon>Bacillales</taxon>
        <taxon>Bacillaceae</taxon>
        <taxon>Bacillus</taxon>
    </lineage>
</organism>
<dbReference type="Proteomes" id="UP001223586">
    <property type="component" value="Unassembled WGS sequence"/>
</dbReference>
<sequence length="192" mass="22124">MLKRVGIDIDGTVTCPTSLLPFINEAFKLQLSLNDIVEYDLTKAVKVSPETFQDWFLQAEPTIYKESPLAEGAKQILDSWKDLFQLYYISARSSQLLEVTKNWFKHHNIAYHHIELIGTHDKISTAKKHEVDLFLEDKHDNAVAIHEALDIPVILFDTPYNRDPIPNGVIRVQNWQQANQWVTRLLEAQSIS</sequence>
<dbReference type="InterPro" id="IPR009206">
    <property type="entry name" value="Nucleotidase_putative"/>
</dbReference>
<dbReference type="EC" id="3.1.3.-" evidence="3"/>
<evidence type="ECO:0000313" key="4">
    <source>
        <dbReference type="EMBL" id="MDQ0175204.1"/>
    </source>
</evidence>
<protein>
    <recommendedName>
        <fullName evidence="3">Nucleotidase</fullName>
        <ecNumber evidence="3">3.1.3.-</ecNumber>
    </recommendedName>
</protein>
<proteinExistence type="inferred from homology"/>
<dbReference type="Gene3D" id="3.40.50.1000">
    <property type="entry name" value="HAD superfamily/HAD-like"/>
    <property type="match status" value="1"/>
</dbReference>
<dbReference type="InterPro" id="IPR010708">
    <property type="entry name" value="5'(3')-deoxyribonucleotidase"/>
</dbReference>
<name>A0ABT9WQ41_9BACI</name>
<gene>
    <name evidence="4" type="ORF">J2S08_001038</name>
</gene>
<evidence type="ECO:0000256" key="3">
    <source>
        <dbReference type="PIRNR" id="PIRNR021362"/>
    </source>
</evidence>
<dbReference type="InterPro" id="IPR023214">
    <property type="entry name" value="HAD_sf"/>
</dbReference>
<dbReference type="Pfam" id="PF06941">
    <property type="entry name" value="NT5C"/>
    <property type="match status" value="1"/>
</dbReference>
<dbReference type="InterPro" id="IPR052419">
    <property type="entry name" value="5_3-deoxyribonucleotidase-like"/>
</dbReference>
<keyword evidence="5" id="KW-1185">Reference proteome</keyword>
<keyword evidence="2 3" id="KW-0378">Hydrolase</keyword>
<dbReference type="PIRSF" id="PIRSF021362">
    <property type="entry name" value="UCP021362_HAD"/>
    <property type="match status" value="1"/>
</dbReference>
<dbReference type="SUPFAM" id="SSF56784">
    <property type="entry name" value="HAD-like"/>
    <property type="match status" value="1"/>
</dbReference>
<reference evidence="4 5" key="1">
    <citation type="submission" date="2023-07" db="EMBL/GenBank/DDBJ databases">
        <title>Genomic Encyclopedia of Type Strains, Phase IV (KMG-IV): sequencing the most valuable type-strain genomes for metagenomic binning, comparative biology and taxonomic classification.</title>
        <authorList>
            <person name="Goeker M."/>
        </authorList>
    </citation>
    <scope>NUCLEOTIDE SEQUENCE [LARGE SCALE GENOMIC DNA]</scope>
    <source>
        <strain evidence="4 5">DSM 23837</strain>
    </source>
</reference>
<dbReference type="PANTHER" id="PTHR35134:SF2">
    <property type="entry name" value="NUCLEOTIDASE YQFW-RELATED"/>
    <property type="match status" value="1"/>
</dbReference>
<dbReference type="EMBL" id="JAUSTT010000004">
    <property type="protein sequence ID" value="MDQ0175204.1"/>
    <property type="molecule type" value="Genomic_DNA"/>
</dbReference>
<dbReference type="RefSeq" id="WP_307227294.1">
    <property type="nucleotide sequence ID" value="NZ_JAUSTT010000004.1"/>
</dbReference>
<dbReference type="PANTHER" id="PTHR35134">
    <property type="entry name" value="NUCLEOTIDASE YQFW-RELATED"/>
    <property type="match status" value="1"/>
</dbReference>
<evidence type="ECO:0000256" key="2">
    <source>
        <dbReference type="ARBA" id="ARBA00022801"/>
    </source>
</evidence>